<dbReference type="EMBL" id="CM003612">
    <property type="protein sequence ID" value="KYP59878.1"/>
    <property type="molecule type" value="Genomic_DNA"/>
</dbReference>
<gene>
    <name evidence="1" type="ORF">KK1_015319</name>
</gene>
<dbReference type="AlphaFoldDB" id="A0A151SYN4"/>
<dbReference type="STRING" id="3821.A0A151SYN4"/>
<dbReference type="Gramene" id="C.cajan_14885.t">
    <property type="protein sequence ID" value="C.cajan_14885.t"/>
    <property type="gene ID" value="C.cajan_14885"/>
</dbReference>
<dbReference type="PANTHER" id="PTHR47718">
    <property type="entry name" value="OS01G0519700 PROTEIN"/>
    <property type="match status" value="1"/>
</dbReference>
<proteinExistence type="predicted"/>
<accession>A0A151SYN4</accession>
<organism evidence="1 2">
    <name type="scientific">Cajanus cajan</name>
    <name type="common">Pigeon pea</name>
    <name type="synonym">Cajanus indicus</name>
    <dbReference type="NCBI Taxonomy" id="3821"/>
    <lineage>
        <taxon>Eukaryota</taxon>
        <taxon>Viridiplantae</taxon>
        <taxon>Streptophyta</taxon>
        <taxon>Embryophyta</taxon>
        <taxon>Tracheophyta</taxon>
        <taxon>Spermatophyta</taxon>
        <taxon>Magnoliopsida</taxon>
        <taxon>eudicotyledons</taxon>
        <taxon>Gunneridae</taxon>
        <taxon>Pentapetalae</taxon>
        <taxon>rosids</taxon>
        <taxon>fabids</taxon>
        <taxon>Fabales</taxon>
        <taxon>Fabaceae</taxon>
        <taxon>Papilionoideae</taxon>
        <taxon>50 kb inversion clade</taxon>
        <taxon>NPAAA clade</taxon>
        <taxon>indigoferoid/millettioid clade</taxon>
        <taxon>Phaseoleae</taxon>
        <taxon>Cajanus</taxon>
    </lineage>
</organism>
<sequence>MLIDYGYFGDVVSLDSTYCKNSSYRPLVMFPGFNHHRKAMIFGVALEAHKQKRPQTIFIDQDQATTKALVEVIPETYHGLCEGEDKAQFKSA</sequence>
<dbReference type="Proteomes" id="UP000075243">
    <property type="component" value="Chromosome 10"/>
</dbReference>
<dbReference type="PANTHER" id="PTHR47718:SF2">
    <property type="entry name" value="PROTEIN FAR1-RELATED SEQUENCE 5-LIKE"/>
    <property type="match status" value="1"/>
</dbReference>
<name>A0A151SYN4_CAJCA</name>
<protein>
    <submittedName>
        <fullName evidence="1">Protein FAR-RED IMPAIRED RESPONSE 1</fullName>
    </submittedName>
</protein>
<reference evidence="1 2" key="1">
    <citation type="journal article" date="2012" name="Nat. Biotechnol.">
        <title>Draft genome sequence of pigeonpea (Cajanus cajan), an orphan legume crop of resource-poor farmers.</title>
        <authorList>
            <person name="Varshney R.K."/>
            <person name="Chen W."/>
            <person name="Li Y."/>
            <person name="Bharti A.K."/>
            <person name="Saxena R.K."/>
            <person name="Schlueter J.A."/>
            <person name="Donoghue M.T."/>
            <person name="Azam S."/>
            <person name="Fan G."/>
            <person name="Whaley A.M."/>
            <person name="Farmer A.D."/>
            <person name="Sheridan J."/>
            <person name="Iwata A."/>
            <person name="Tuteja R."/>
            <person name="Penmetsa R.V."/>
            <person name="Wu W."/>
            <person name="Upadhyaya H.D."/>
            <person name="Yang S.P."/>
            <person name="Shah T."/>
            <person name="Saxena K.B."/>
            <person name="Michael T."/>
            <person name="McCombie W.R."/>
            <person name="Yang B."/>
            <person name="Zhang G."/>
            <person name="Yang H."/>
            <person name="Wang J."/>
            <person name="Spillane C."/>
            <person name="Cook D.R."/>
            <person name="May G.D."/>
            <person name="Xu X."/>
            <person name="Jackson S.A."/>
        </authorList>
    </citation>
    <scope>NUCLEOTIDE SEQUENCE [LARGE SCALE GENOMIC DNA]</scope>
    <source>
        <strain evidence="2">cv. Asha</strain>
    </source>
</reference>
<evidence type="ECO:0000313" key="2">
    <source>
        <dbReference type="Proteomes" id="UP000075243"/>
    </source>
</evidence>
<keyword evidence="2" id="KW-1185">Reference proteome</keyword>
<evidence type="ECO:0000313" key="1">
    <source>
        <dbReference type="EMBL" id="KYP59878.1"/>
    </source>
</evidence>